<feature type="compositionally biased region" description="Acidic residues" evidence="10">
    <location>
        <begin position="1"/>
        <end position="10"/>
    </location>
</feature>
<evidence type="ECO:0000256" key="9">
    <source>
        <dbReference type="ARBA" id="ARBA00023204"/>
    </source>
</evidence>
<sequence>MTEPLFDADDLQPTAPKAPAPEAPEPAVAVSDTPDLETLRERAAGCTACELYEGTTGTVFGTGPVTARMMFVGEQPGDQEDRALSPFVGPAGKLFDEALVEAGIAREDAYVTNAVKHFSFRQQGSRRIHQTPKVGHVRACRPWLDGELALVRPHVLVTLGATAGKALLGSSFRITGERGEPRPWEGTTLLPTIHPSAILRADPARGQDGAEMRAGFVADLRKAAELLG</sequence>
<evidence type="ECO:0000256" key="1">
    <source>
        <dbReference type="ARBA" id="ARBA00006521"/>
    </source>
</evidence>
<dbReference type="InterPro" id="IPR051536">
    <property type="entry name" value="UDG_Type-4/5"/>
</dbReference>
<evidence type="ECO:0000256" key="2">
    <source>
        <dbReference type="ARBA" id="ARBA00019403"/>
    </source>
</evidence>
<dbReference type="Gene3D" id="3.40.470.10">
    <property type="entry name" value="Uracil-DNA glycosylase-like domain"/>
    <property type="match status" value="1"/>
</dbReference>
<evidence type="ECO:0000256" key="3">
    <source>
        <dbReference type="ARBA" id="ARBA00022485"/>
    </source>
</evidence>
<feature type="region of interest" description="Disordered" evidence="10">
    <location>
        <begin position="1"/>
        <end position="28"/>
    </location>
</feature>
<accession>A0ABV9YM64</accession>
<evidence type="ECO:0000256" key="6">
    <source>
        <dbReference type="ARBA" id="ARBA00022801"/>
    </source>
</evidence>
<gene>
    <name evidence="12" type="ORF">ACFPBZ_12795</name>
</gene>
<dbReference type="Pfam" id="PF03167">
    <property type="entry name" value="UDG"/>
    <property type="match status" value="1"/>
</dbReference>
<comment type="similarity">
    <text evidence="1">Belongs to the uracil-DNA glycosylase (UDG) superfamily. Type 4 (UDGa) family.</text>
</comment>
<comment type="caution">
    <text evidence="12">The sequence shown here is derived from an EMBL/GenBank/DDBJ whole genome shotgun (WGS) entry which is preliminary data.</text>
</comment>
<evidence type="ECO:0000259" key="11">
    <source>
        <dbReference type="SMART" id="SM00986"/>
    </source>
</evidence>
<keyword evidence="4" id="KW-0479">Metal-binding</keyword>
<name>A0ABV9YM64_9PSEU</name>
<dbReference type="RefSeq" id="WP_378036431.1">
    <property type="nucleotide sequence ID" value="NZ_JBHSIV010000011.1"/>
</dbReference>
<reference evidence="13" key="1">
    <citation type="journal article" date="2019" name="Int. J. Syst. Evol. Microbiol.">
        <title>The Global Catalogue of Microorganisms (GCM) 10K type strain sequencing project: providing services to taxonomists for standard genome sequencing and annotation.</title>
        <authorList>
            <consortium name="The Broad Institute Genomics Platform"/>
            <consortium name="The Broad Institute Genome Sequencing Center for Infectious Disease"/>
            <person name="Wu L."/>
            <person name="Ma J."/>
        </authorList>
    </citation>
    <scope>NUCLEOTIDE SEQUENCE [LARGE SCALE GENOMIC DNA]</scope>
    <source>
        <strain evidence="13">CGMCC 4.7093</strain>
    </source>
</reference>
<proteinExistence type="inferred from homology"/>
<keyword evidence="8" id="KW-0411">Iron-sulfur</keyword>
<evidence type="ECO:0000256" key="4">
    <source>
        <dbReference type="ARBA" id="ARBA00022723"/>
    </source>
</evidence>
<dbReference type="EMBL" id="JBHSIV010000011">
    <property type="protein sequence ID" value="MFC5063088.1"/>
    <property type="molecule type" value="Genomic_DNA"/>
</dbReference>
<dbReference type="SUPFAM" id="SSF52141">
    <property type="entry name" value="Uracil-DNA glycosylase-like"/>
    <property type="match status" value="1"/>
</dbReference>
<feature type="domain" description="Uracil-DNA glycosylase-like" evidence="11">
    <location>
        <begin position="60"/>
        <end position="217"/>
    </location>
</feature>
<dbReference type="PANTHER" id="PTHR33693">
    <property type="entry name" value="TYPE-5 URACIL-DNA GLYCOSYLASE"/>
    <property type="match status" value="1"/>
</dbReference>
<dbReference type="SMART" id="SM00987">
    <property type="entry name" value="UreE_C"/>
    <property type="match status" value="1"/>
</dbReference>
<keyword evidence="5" id="KW-0227">DNA damage</keyword>
<keyword evidence="13" id="KW-1185">Reference proteome</keyword>
<dbReference type="InterPro" id="IPR005273">
    <property type="entry name" value="Ura-DNA_glyco_family4"/>
</dbReference>
<evidence type="ECO:0000256" key="7">
    <source>
        <dbReference type="ARBA" id="ARBA00023004"/>
    </source>
</evidence>
<dbReference type="PANTHER" id="PTHR33693:SF9">
    <property type="entry name" value="TYPE-4 URACIL-DNA GLYCOSYLASE"/>
    <property type="match status" value="1"/>
</dbReference>
<organism evidence="12 13">
    <name type="scientific">Actinomycetospora atypica</name>
    <dbReference type="NCBI Taxonomy" id="1290095"/>
    <lineage>
        <taxon>Bacteria</taxon>
        <taxon>Bacillati</taxon>
        <taxon>Actinomycetota</taxon>
        <taxon>Actinomycetes</taxon>
        <taxon>Pseudonocardiales</taxon>
        <taxon>Pseudonocardiaceae</taxon>
        <taxon>Actinomycetospora</taxon>
    </lineage>
</organism>
<dbReference type="InterPro" id="IPR036895">
    <property type="entry name" value="Uracil-DNA_glycosylase-like_sf"/>
</dbReference>
<protein>
    <recommendedName>
        <fullName evidence="2">Type-4 uracil-DNA glycosylase</fullName>
    </recommendedName>
</protein>
<keyword evidence="9" id="KW-0234">DNA repair</keyword>
<dbReference type="Proteomes" id="UP001595947">
    <property type="component" value="Unassembled WGS sequence"/>
</dbReference>
<keyword evidence="7" id="KW-0408">Iron</keyword>
<evidence type="ECO:0000256" key="5">
    <source>
        <dbReference type="ARBA" id="ARBA00022763"/>
    </source>
</evidence>
<dbReference type="SMART" id="SM00986">
    <property type="entry name" value="UDG"/>
    <property type="match status" value="1"/>
</dbReference>
<evidence type="ECO:0000313" key="12">
    <source>
        <dbReference type="EMBL" id="MFC5063088.1"/>
    </source>
</evidence>
<dbReference type="InterPro" id="IPR005122">
    <property type="entry name" value="Uracil-DNA_glycosylase-like"/>
</dbReference>
<keyword evidence="6" id="KW-0378">Hydrolase</keyword>
<dbReference type="CDD" id="cd10030">
    <property type="entry name" value="UDG-F4_TTUDGA_SPO1dp_like"/>
    <property type="match status" value="1"/>
</dbReference>
<evidence type="ECO:0000256" key="8">
    <source>
        <dbReference type="ARBA" id="ARBA00023014"/>
    </source>
</evidence>
<dbReference type="NCBIfam" id="TIGR03914">
    <property type="entry name" value="UDG_fam_dom"/>
    <property type="match status" value="1"/>
</dbReference>
<evidence type="ECO:0000256" key="10">
    <source>
        <dbReference type="SAM" id="MobiDB-lite"/>
    </source>
</evidence>
<keyword evidence="3" id="KW-0004">4Fe-4S</keyword>
<evidence type="ECO:0000313" key="13">
    <source>
        <dbReference type="Proteomes" id="UP001595947"/>
    </source>
</evidence>